<evidence type="ECO:0000256" key="1">
    <source>
        <dbReference type="SAM" id="MobiDB-lite"/>
    </source>
</evidence>
<accession>A0AAD5PBN0</accession>
<reference evidence="3" key="2">
    <citation type="submission" date="2023-02" db="EMBL/GenBank/DDBJ databases">
        <authorList>
            <consortium name="DOE Joint Genome Institute"/>
            <person name="Mondo S.J."/>
            <person name="Chang Y."/>
            <person name="Wang Y."/>
            <person name="Ahrendt S."/>
            <person name="Andreopoulos W."/>
            <person name="Barry K."/>
            <person name="Beard J."/>
            <person name="Benny G.L."/>
            <person name="Blankenship S."/>
            <person name="Bonito G."/>
            <person name="Cuomo C."/>
            <person name="Desiro A."/>
            <person name="Gervers K.A."/>
            <person name="Hundley H."/>
            <person name="Kuo A."/>
            <person name="LaButti K."/>
            <person name="Lang B.F."/>
            <person name="Lipzen A."/>
            <person name="O'Donnell K."/>
            <person name="Pangilinan J."/>
            <person name="Reynolds N."/>
            <person name="Sandor L."/>
            <person name="Smith M.W."/>
            <person name="Tsang A."/>
            <person name="Grigoriev I.V."/>
            <person name="Stajich J.E."/>
            <person name="Spatafora J.W."/>
        </authorList>
    </citation>
    <scope>NUCLEOTIDE SEQUENCE</scope>
    <source>
        <strain evidence="3">RSA 2281</strain>
    </source>
</reference>
<name>A0AAD5PBN0_9FUNG</name>
<evidence type="ECO:0000259" key="2">
    <source>
        <dbReference type="PROSITE" id="PS50181"/>
    </source>
</evidence>
<protein>
    <recommendedName>
        <fullName evidence="2">F-box domain-containing protein</fullName>
    </recommendedName>
</protein>
<sequence length="331" mass="37860">LPLESLLKIASYLSFSDLWYFGTTSRSCQKLAHQLVWHKYHIDLARQRINSFNHLIHASIAYVCRYGYDDQNNINHTAIQSVANRLAVEIYDRTPQLNWAPCLDFLLDKALGIMLDHVLYDPSLDPLPHQQHEKDGSALSSSSPEKQKYSSTPMGRLMTTLLVTLYPTLTALFDADPASAIHHRLLLAHISRHIDILTRRYHQQHRRRISSGSSSFARTASVRHGFRVLVQFIGNLCQTELMTAADLHILTRQRIIAFFISYQSSSTNNNMVSTADSSCWRLWMDEIEFQTAVLLDLLRAVVCRQYTRFDSGKELNMFASMLNETVSTLVS</sequence>
<dbReference type="Proteomes" id="UP001209540">
    <property type="component" value="Unassembled WGS sequence"/>
</dbReference>
<dbReference type="AlphaFoldDB" id="A0AAD5PBN0"/>
<organism evidence="3 4">
    <name type="scientific">Phascolomyces articulosus</name>
    <dbReference type="NCBI Taxonomy" id="60185"/>
    <lineage>
        <taxon>Eukaryota</taxon>
        <taxon>Fungi</taxon>
        <taxon>Fungi incertae sedis</taxon>
        <taxon>Mucoromycota</taxon>
        <taxon>Mucoromycotina</taxon>
        <taxon>Mucoromycetes</taxon>
        <taxon>Mucorales</taxon>
        <taxon>Lichtheimiaceae</taxon>
        <taxon>Phascolomyces</taxon>
    </lineage>
</organism>
<feature type="domain" description="F-box" evidence="2">
    <location>
        <begin position="1"/>
        <end position="40"/>
    </location>
</feature>
<feature type="region of interest" description="Disordered" evidence="1">
    <location>
        <begin position="126"/>
        <end position="151"/>
    </location>
</feature>
<evidence type="ECO:0000313" key="4">
    <source>
        <dbReference type="Proteomes" id="UP001209540"/>
    </source>
</evidence>
<dbReference type="PROSITE" id="PS50181">
    <property type="entry name" value="FBOX"/>
    <property type="match status" value="1"/>
</dbReference>
<feature type="non-terminal residue" evidence="3">
    <location>
        <position position="331"/>
    </location>
</feature>
<evidence type="ECO:0000313" key="3">
    <source>
        <dbReference type="EMBL" id="KAI9255261.1"/>
    </source>
</evidence>
<feature type="non-terminal residue" evidence="3">
    <location>
        <position position="1"/>
    </location>
</feature>
<gene>
    <name evidence="3" type="ORF">BDA99DRAFT_427922</name>
</gene>
<dbReference type="CDD" id="cd09917">
    <property type="entry name" value="F-box_SF"/>
    <property type="match status" value="1"/>
</dbReference>
<keyword evidence="4" id="KW-1185">Reference proteome</keyword>
<reference evidence="3" key="1">
    <citation type="journal article" date="2022" name="IScience">
        <title>Evolution of zygomycete secretomes and the origins of terrestrial fungal ecologies.</title>
        <authorList>
            <person name="Chang Y."/>
            <person name="Wang Y."/>
            <person name="Mondo S."/>
            <person name="Ahrendt S."/>
            <person name="Andreopoulos W."/>
            <person name="Barry K."/>
            <person name="Beard J."/>
            <person name="Benny G.L."/>
            <person name="Blankenship S."/>
            <person name="Bonito G."/>
            <person name="Cuomo C."/>
            <person name="Desiro A."/>
            <person name="Gervers K.A."/>
            <person name="Hundley H."/>
            <person name="Kuo A."/>
            <person name="LaButti K."/>
            <person name="Lang B.F."/>
            <person name="Lipzen A."/>
            <person name="O'Donnell K."/>
            <person name="Pangilinan J."/>
            <person name="Reynolds N."/>
            <person name="Sandor L."/>
            <person name="Smith M.E."/>
            <person name="Tsang A."/>
            <person name="Grigoriev I.V."/>
            <person name="Stajich J.E."/>
            <person name="Spatafora J.W."/>
        </authorList>
    </citation>
    <scope>NUCLEOTIDE SEQUENCE</scope>
    <source>
        <strain evidence="3">RSA 2281</strain>
    </source>
</reference>
<dbReference type="EMBL" id="JAIXMP010000023">
    <property type="protein sequence ID" value="KAI9255261.1"/>
    <property type="molecule type" value="Genomic_DNA"/>
</dbReference>
<proteinExistence type="predicted"/>
<dbReference type="InterPro" id="IPR001810">
    <property type="entry name" value="F-box_dom"/>
</dbReference>
<comment type="caution">
    <text evidence="3">The sequence shown here is derived from an EMBL/GenBank/DDBJ whole genome shotgun (WGS) entry which is preliminary data.</text>
</comment>